<protein>
    <submittedName>
        <fullName evidence="1">3762_t:CDS:1</fullName>
    </submittedName>
</protein>
<organism evidence="1 2">
    <name type="scientific">Ambispora leptoticha</name>
    <dbReference type="NCBI Taxonomy" id="144679"/>
    <lineage>
        <taxon>Eukaryota</taxon>
        <taxon>Fungi</taxon>
        <taxon>Fungi incertae sedis</taxon>
        <taxon>Mucoromycota</taxon>
        <taxon>Glomeromycotina</taxon>
        <taxon>Glomeromycetes</taxon>
        <taxon>Archaeosporales</taxon>
        <taxon>Ambisporaceae</taxon>
        <taxon>Ambispora</taxon>
    </lineage>
</organism>
<evidence type="ECO:0000313" key="1">
    <source>
        <dbReference type="EMBL" id="CAG8765747.1"/>
    </source>
</evidence>
<dbReference type="Gene3D" id="1.10.30.10">
    <property type="entry name" value="High mobility group box domain"/>
    <property type="match status" value="1"/>
</dbReference>
<name>A0A9N9NVZ7_9GLOM</name>
<dbReference type="Proteomes" id="UP000789508">
    <property type="component" value="Unassembled WGS sequence"/>
</dbReference>
<dbReference type="SUPFAM" id="SSF47095">
    <property type="entry name" value="HMG-box"/>
    <property type="match status" value="1"/>
</dbReference>
<dbReference type="AlphaFoldDB" id="A0A9N9NVZ7"/>
<keyword evidence="2" id="KW-1185">Reference proteome</keyword>
<feature type="non-terminal residue" evidence="1">
    <location>
        <position position="133"/>
    </location>
</feature>
<comment type="caution">
    <text evidence="1">The sequence shown here is derived from an EMBL/GenBank/DDBJ whole genome shotgun (WGS) entry which is preliminary data.</text>
</comment>
<dbReference type="EMBL" id="CAJVPS010049144">
    <property type="protein sequence ID" value="CAG8765747.1"/>
    <property type="molecule type" value="Genomic_DNA"/>
</dbReference>
<accession>A0A9N9NVZ7</accession>
<gene>
    <name evidence="1" type="ORF">ALEPTO_LOCUS13860</name>
</gene>
<feature type="non-terminal residue" evidence="1">
    <location>
        <position position="1"/>
    </location>
</feature>
<evidence type="ECO:0000313" key="2">
    <source>
        <dbReference type="Proteomes" id="UP000789508"/>
    </source>
</evidence>
<dbReference type="InterPro" id="IPR036910">
    <property type="entry name" value="HMG_box_dom_sf"/>
</dbReference>
<dbReference type="OrthoDB" id="10523870at2759"/>
<sequence length="133" mass="15542">KKERSDEEIANEHMEIAFAFLKYSTLKSPCNEFIIFRINVTYALKIGGRIRNASEISSLAANMWQKWPPEKKNKYVLLSKKWSSDIWKDEGVTMNVMAQETFDITPSIINPDTEFYEYSSRIWGEDDAILFKC</sequence>
<reference evidence="1" key="1">
    <citation type="submission" date="2021-06" db="EMBL/GenBank/DDBJ databases">
        <authorList>
            <person name="Kallberg Y."/>
            <person name="Tangrot J."/>
            <person name="Rosling A."/>
        </authorList>
    </citation>
    <scope>NUCLEOTIDE SEQUENCE</scope>
    <source>
        <strain evidence="1">FL130A</strain>
    </source>
</reference>
<proteinExistence type="predicted"/>